<dbReference type="AlphaFoldDB" id="A0A0K0F2G6"/>
<evidence type="ECO:0000256" key="2">
    <source>
        <dbReference type="ARBA" id="ARBA00022737"/>
    </source>
</evidence>
<dbReference type="InterPro" id="IPR048720">
    <property type="entry name" value="PROPPIN"/>
</dbReference>
<accession>A0A0K0F2G6</accession>
<dbReference type="GO" id="GO:0005737">
    <property type="term" value="C:cytoplasm"/>
    <property type="evidence" value="ECO:0007669"/>
    <property type="project" value="UniProtKB-ARBA"/>
</dbReference>
<dbReference type="WBParaSite" id="SVE_0299500.1">
    <property type="protein sequence ID" value="SVE_0299500.1"/>
    <property type="gene ID" value="SVE_0299500"/>
</dbReference>
<dbReference type="Gene3D" id="2.130.10.10">
    <property type="entry name" value="YVTN repeat-like/Quinoprotein amine dehydrogenase"/>
    <property type="match status" value="1"/>
</dbReference>
<keyword evidence="1" id="KW-0853">WD repeat</keyword>
<evidence type="ECO:0000313" key="5">
    <source>
        <dbReference type="Proteomes" id="UP000035680"/>
    </source>
</evidence>
<proteinExistence type="inferred from homology"/>
<dbReference type="SUPFAM" id="SSF50978">
    <property type="entry name" value="WD40 repeat-like"/>
    <property type="match status" value="1"/>
</dbReference>
<sequence>MPVDNVYCISFNGKQDTFALGSDSGIRIIKIYPLQEIKSFSVDEVGSVTIVRLLNKTNLLGIVSGGKFPKFAGNAALLFDAFNRKFVVEITVNSLVMNFAFSYSKLIVAQAKHVTVFSFPNNLQKLRCEEISEHSNGLLAFNADPKTEYLVYPGRTIGSVHIINLLTTNQTSSPAPLIINAHKNRIARLAIDNSGTMIATGSTQGTVIHIYNAKNGEKLFELRRGMDTVNLRCLRFSPCSSYLLVSSNKGTVHIFNVTSKGNESHKSLAELLNKDERRSISRITLKKGEEDSECAFISNSMPSASHKSSISNNCNDNIISISTKPCLSHFSGSTGELKDYVDLSELGDNHDFWTTPI</sequence>
<evidence type="ECO:0000256" key="4">
    <source>
        <dbReference type="ARBA" id="ARBA00025740"/>
    </source>
</evidence>
<reference evidence="5" key="1">
    <citation type="submission" date="2014-07" db="EMBL/GenBank/DDBJ databases">
        <authorList>
            <person name="Martin A.A"/>
            <person name="De Silva N."/>
        </authorList>
    </citation>
    <scope>NUCLEOTIDE SEQUENCE</scope>
</reference>
<comment type="similarity">
    <text evidence="4">Belongs to the WD repeat PROPPIN family.</text>
</comment>
<dbReference type="InterPro" id="IPR036322">
    <property type="entry name" value="WD40_repeat_dom_sf"/>
</dbReference>
<dbReference type="SMART" id="SM00320">
    <property type="entry name" value="WD40"/>
    <property type="match status" value="2"/>
</dbReference>
<keyword evidence="3" id="KW-0072">Autophagy</keyword>
<dbReference type="InterPro" id="IPR015943">
    <property type="entry name" value="WD40/YVTN_repeat-like_dom_sf"/>
</dbReference>
<dbReference type="Pfam" id="PF21032">
    <property type="entry name" value="PROPPIN"/>
    <property type="match status" value="1"/>
</dbReference>
<organism evidence="5 6">
    <name type="scientific">Strongyloides venezuelensis</name>
    <name type="common">Threadworm</name>
    <dbReference type="NCBI Taxonomy" id="75913"/>
    <lineage>
        <taxon>Eukaryota</taxon>
        <taxon>Metazoa</taxon>
        <taxon>Ecdysozoa</taxon>
        <taxon>Nematoda</taxon>
        <taxon>Chromadorea</taxon>
        <taxon>Rhabditida</taxon>
        <taxon>Tylenchina</taxon>
        <taxon>Panagrolaimomorpha</taxon>
        <taxon>Strongyloidoidea</taxon>
        <taxon>Strongyloididae</taxon>
        <taxon>Strongyloides</taxon>
    </lineage>
</organism>
<keyword evidence="2" id="KW-0677">Repeat</keyword>
<dbReference type="STRING" id="75913.A0A0K0F2G6"/>
<evidence type="ECO:0000256" key="3">
    <source>
        <dbReference type="ARBA" id="ARBA00023006"/>
    </source>
</evidence>
<protein>
    <submittedName>
        <fullName evidence="6">Autophagy-related protein 18</fullName>
    </submittedName>
</protein>
<name>A0A0K0F2G6_STRVS</name>
<dbReference type="Proteomes" id="UP000035680">
    <property type="component" value="Unassembled WGS sequence"/>
</dbReference>
<dbReference type="InterPro" id="IPR001680">
    <property type="entry name" value="WD40_rpt"/>
</dbReference>
<reference evidence="6" key="2">
    <citation type="submission" date="2015-08" db="UniProtKB">
        <authorList>
            <consortium name="WormBaseParasite"/>
        </authorList>
    </citation>
    <scope>IDENTIFICATION</scope>
</reference>
<evidence type="ECO:0000256" key="1">
    <source>
        <dbReference type="ARBA" id="ARBA00022574"/>
    </source>
</evidence>
<dbReference type="GO" id="GO:0006914">
    <property type="term" value="P:autophagy"/>
    <property type="evidence" value="ECO:0007669"/>
    <property type="project" value="UniProtKB-KW"/>
</dbReference>
<dbReference type="PANTHER" id="PTHR11227">
    <property type="entry name" value="WD-REPEAT PROTEIN INTERACTING WITH PHOSPHOINOSIDES WIPI -RELATED"/>
    <property type="match status" value="1"/>
</dbReference>
<evidence type="ECO:0000313" key="6">
    <source>
        <dbReference type="WBParaSite" id="SVE_0299500.1"/>
    </source>
</evidence>
<keyword evidence="5" id="KW-1185">Reference proteome</keyword>